<gene>
    <name evidence="2" type="ORF">CEPIT_LOCUS31873</name>
</gene>
<dbReference type="InterPro" id="IPR004252">
    <property type="entry name" value="Probable_transposase_24"/>
</dbReference>
<dbReference type="EMBL" id="CAMAPF010000967">
    <property type="protein sequence ID" value="CAH9132060.1"/>
    <property type="molecule type" value="Genomic_DNA"/>
</dbReference>
<dbReference type="PANTHER" id="PTHR33144:SF50">
    <property type="entry name" value="OS03G0714750 PROTEIN"/>
    <property type="match status" value="1"/>
</dbReference>
<reference evidence="2" key="1">
    <citation type="submission" date="2022-07" db="EMBL/GenBank/DDBJ databases">
        <authorList>
            <person name="Macas J."/>
            <person name="Novak P."/>
            <person name="Neumann P."/>
        </authorList>
    </citation>
    <scope>NUCLEOTIDE SEQUENCE</scope>
</reference>
<feature type="region of interest" description="Disordered" evidence="1">
    <location>
        <begin position="382"/>
        <end position="410"/>
    </location>
</feature>
<evidence type="ECO:0000256" key="1">
    <source>
        <dbReference type="SAM" id="MobiDB-lite"/>
    </source>
</evidence>
<comment type="caution">
    <text evidence="2">The sequence shown here is derived from an EMBL/GenBank/DDBJ whole genome shotgun (WGS) entry which is preliminary data.</text>
</comment>
<dbReference type="Pfam" id="PF03004">
    <property type="entry name" value="Transposase_24"/>
    <property type="match status" value="1"/>
</dbReference>
<evidence type="ECO:0000313" key="2">
    <source>
        <dbReference type="EMBL" id="CAH9132060.1"/>
    </source>
</evidence>
<sequence>MAHKRLKTNKTVRASSSQTHLESSKSCQNKEQSALPQNNVQHVNEEVDQVTVPPKPKKLRGYTRMIEIWDLEKEEQVIVEVNAHHIPIGDSAAKLTRFIGTMVRMSDFAPLSYTTWPQLPARKKNEMWEMIKEKFQFKTLDGKEVIDGEAFKCINVWALENMSTKWRSWKNELKSEYFDETMTPHEMSSKVDDSRVDKDQFISIAKYWLTDEAKEQSTKNKENCSKSKEPHCTGTKSFPRVIHEMTEESNGIHPSRAKVYVRTRTRKNGSIVNDEAAEVVEQMKQKMSETTLESDGTSWESDVYAQVKGPEKRGYVRCTGTKIKRSNSCGSSCTQRQQKNDEVEMMKAEICGLKTTLNHMLSVMKRIFPEDELSNIIIGQVPDVNSTPHVSPDENNQSSESSHQMGESEI</sequence>
<accession>A0AAV0F955</accession>
<name>A0AAV0F955_9ASTE</name>
<feature type="compositionally biased region" description="Polar residues" evidence="1">
    <location>
        <begin position="11"/>
        <end position="42"/>
    </location>
</feature>
<feature type="compositionally biased region" description="Basic residues" evidence="1">
    <location>
        <begin position="1"/>
        <end position="10"/>
    </location>
</feature>
<keyword evidence="3" id="KW-1185">Reference proteome</keyword>
<dbReference type="Proteomes" id="UP001152523">
    <property type="component" value="Unassembled WGS sequence"/>
</dbReference>
<evidence type="ECO:0000313" key="3">
    <source>
        <dbReference type="Proteomes" id="UP001152523"/>
    </source>
</evidence>
<proteinExistence type="predicted"/>
<dbReference type="PANTHER" id="PTHR33144">
    <property type="entry name" value="OS10G0409366 PROTEIN-RELATED"/>
    <property type="match status" value="1"/>
</dbReference>
<organism evidence="2 3">
    <name type="scientific">Cuscuta epithymum</name>
    <dbReference type="NCBI Taxonomy" id="186058"/>
    <lineage>
        <taxon>Eukaryota</taxon>
        <taxon>Viridiplantae</taxon>
        <taxon>Streptophyta</taxon>
        <taxon>Embryophyta</taxon>
        <taxon>Tracheophyta</taxon>
        <taxon>Spermatophyta</taxon>
        <taxon>Magnoliopsida</taxon>
        <taxon>eudicotyledons</taxon>
        <taxon>Gunneridae</taxon>
        <taxon>Pentapetalae</taxon>
        <taxon>asterids</taxon>
        <taxon>lamiids</taxon>
        <taxon>Solanales</taxon>
        <taxon>Convolvulaceae</taxon>
        <taxon>Cuscuteae</taxon>
        <taxon>Cuscuta</taxon>
        <taxon>Cuscuta subgen. Cuscuta</taxon>
    </lineage>
</organism>
<feature type="region of interest" description="Disordered" evidence="1">
    <location>
        <begin position="1"/>
        <end position="47"/>
    </location>
</feature>
<dbReference type="AlphaFoldDB" id="A0AAV0F955"/>
<protein>
    <submittedName>
        <fullName evidence="2">Uncharacterized protein</fullName>
    </submittedName>
</protein>
<feature type="compositionally biased region" description="Polar residues" evidence="1">
    <location>
        <begin position="383"/>
        <end position="410"/>
    </location>
</feature>